<proteinExistence type="predicted"/>
<evidence type="ECO:0000313" key="2">
    <source>
        <dbReference type="EMBL" id="CAK0902203.1"/>
    </source>
</evidence>
<comment type="caution">
    <text evidence="2">The sequence shown here is derived from an EMBL/GenBank/DDBJ whole genome shotgun (WGS) entry which is preliminary data.</text>
</comment>
<name>A0ABN9XQI9_9DINO</name>
<evidence type="ECO:0000256" key="1">
    <source>
        <dbReference type="SAM" id="MobiDB-lite"/>
    </source>
</evidence>
<protein>
    <submittedName>
        <fullName evidence="2">Uncharacterized protein</fullName>
    </submittedName>
</protein>
<feature type="compositionally biased region" description="Basic and acidic residues" evidence="1">
    <location>
        <begin position="48"/>
        <end position="58"/>
    </location>
</feature>
<keyword evidence="3" id="KW-1185">Reference proteome</keyword>
<gene>
    <name evidence="2" type="ORF">PCOR1329_LOCUS78886</name>
</gene>
<feature type="compositionally biased region" description="Low complexity" evidence="1">
    <location>
        <begin position="59"/>
        <end position="120"/>
    </location>
</feature>
<feature type="compositionally biased region" description="Basic and acidic residues" evidence="1">
    <location>
        <begin position="1"/>
        <end position="12"/>
    </location>
</feature>
<dbReference type="Proteomes" id="UP001189429">
    <property type="component" value="Unassembled WGS sequence"/>
</dbReference>
<feature type="compositionally biased region" description="Basic and acidic residues" evidence="1">
    <location>
        <begin position="21"/>
        <end position="34"/>
    </location>
</feature>
<feature type="region of interest" description="Disordered" evidence="1">
    <location>
        <begin position="1"/>
        <end position="120"/>
    </location>
</feature>
<sequence length="120" mass="12316">MGSPRGADDHPPRHCFGRFPAQDRHRDPSSDDRLFGGPENLAAHPRRAPLEQARRAALDEAAAAPTQGVRRPPGLRRAAATTRGAGAGTPAAGTGEASTSSPRLSSSGTEAGTSATAELQ</sequence>
<dbReference type="EMBL" id="CAUYUJ010021037">
    <property type="protein sequence ID" value="CAK0902203.1"/>
    <property type="molecule type" value="Genomic_DNA"/>
</dbReference>
<evidence type="ECO:0000313" key="3">
    <source>
        <dbReference type="Proteomes" id="UP001189429"/>
    </source>
</evidence>
<reference evidence="2" key="1">
    <citation type="submission" date="2023-10" db="EMBL/GenBank/DDBJ databases">
        <authorList>
            <person name="Chen Y."/>
            <person name="Shah S."/>
            <person name="Dougan E. K."/>
            <person name="Thang M."/>
            <person name="Chan C."/>
        </authorList>
    </citation>
    <scope>NUCLEOTIDE SEQUENCE [LARGE SCALE GENOMIC DNA]</scope>
</reference>
<accession>A0ABN9XQI9</accession>
<organism evidence="2 3">
    <name type="scientific">Prorocentrum cordatum</name>
    <dbReference type="NCBI Taxonomy" id="2364126"/>
    <lineage>
        <taxon>Eukaryota</taxon>
        <taxon>Sar</taxon>
        <taxon>Alveolata</taxon>
        <taxon>Dinophyceae</taxon>
        <taxon>Prorocentrales</taxon>
        <taxon>Prorocentraceae</taxon>
        <taxon>Prorocentrum</taxon>
    </lineage>
</organism>